<feature type="repeat" description="ANK" evidence="6">
    <location>
        <begin position="1581"/>
        <end position="1614"/>
    </location>
</feature>
<reference evidence="8" key="1">
    <citation type="submission" date="2022-12" db="EMBL/GenBank/DDBJ databases">
        <title>Genome assemblies of Blomia tropicalis.</title>
        <authorList>
            <person name="Cui Y."/>
        </authorList>
    </citation>
    <scope>NUCLEOTIDE SEQUENCE</scope>
    <source>
        <tissue evidence="8">Adult mites</tissue>
    </source>
</reference>
<evidence type="ECO:0000256" key="7">
    <source>
        <dbReference type="SAM" id="MobiDB-lite"/>
    </source>
</evidence>
<feature type="compositionally biased region" description="Basic and acidic residues" evidence="7">
    <location>
        <begin position="585"/>
        <end position="603"/>
    </location>
</feature>
<proteinExistence type="predicted"/>
<feature type="repeat" description="ANK" evidence="6">
    <location>
        <begin position="51"/>
        <end position="84"/>
    </location>
</feature>
<evidence type="ECO:0000256" key="4">
    <source>
        <dbReference type="ARBA" id="ARBA00023028"/>
    </source>
</evidence>
<keyword evidence="4" id="KW-0638">Presynaptic neurotoxin</keyword>
<feature type="compositionally biased region" description="Basic and acidic residues" evidence="7">
    <location>
        <begin position="679"/>
        <end position="689"/>
    </location>
</feature>
<evidence type="ECO:0000256" key="1">
    <source>
        <dbReference type="ARBA" id="ARBA00004175"/>
    </source>
</evidence>
<feature type="compositionally biased region" description="Basic and acidic residues" evidence="7">
    <location>
        <begin position="615"/>
        <end position="626"/>
    </location>
</feature>
<evidence type="ECO:0000313" key="9">
    <source>
        <dbReference type="Proteomes" id="UP001142055"/>
    </source>
</evidence>
<dbReference type="Pfam" id="PF12796">
    <property type="entry name" value="Ank_2"/>
    <property type="match status" value="4"/>
</dbReference>
<feature type="compositionally biased region" description="Basic and acidic residues" evidence="7">
    <location>
        <begin position="1253"/>
        <end position="1266"/>
    </location>
</feature>
<feature type="compositionally biased region" description="Basic and acidic residues" evidence="7">
    <location>
        <begin position="712"/>
        <end position="741"/>
    </location>
</feature>
<feature type="repeat" description="ANK" evidence="6">
    <location>
        <begin position="1047"/>
        <end position="1080"/>
    </location>
</feature>
<evidence type="ECO:0000313" key="8">
    <source>
        <dbReference type="EMBL" id="KAJ6224476.1"/>
    </source>
</evidence>
<dbReference type="EMBL" id="JAPWDV010000001">
    <property type="protein sequence ID" value="KAJ6224476.1"/>
    <property type="molecule type" value="Genomic_DNA"/>
</dbReference>
<feature type="repeat" description="ANK" evidence="6">
    <location>
        <begin position="1081"/>
        <end position="1113"/>
    </location>
</feature>
<feature type="compositionally biased region" description="Polar residues" evidence="7">
    <location>
        <begin position="477"/>
        <end position="491"/>
    </location>
</feature>
<keyword evidence="9" id="KW-1185">Reference proteome</keyword>
<feature type="region of interest" description="Disordered" evidence="7">
    <location>
        <begin position="477"/>
        <end position="789"/>
    </location>
</feature>
<dbReference type="SMART" id="SM00248">
    <property type="entry name" value="ANK"/>
    <property type="match status" value="10"/>
</dbReference>
<dbReference type="GO" id="GO:0006887">
    <property type="term" value="P:exocytosis"/>
    <property type="evidence" value="ECO:0007669"/>
    <property type="project" value="UniProtKB-KW"/>
</dbReference>
<protein>
    <submittedName>
        <fullName evidence="8">Uncharacterized protein</fullName>
    </submittedName>
</protein>
<dbReference type="GO" id="GO:0044218">
    <property type="term" value="C:other organism cell membrane"/>
    <property type="evidence" value="ECO:0007669"/>
    <property type="project" value="UniProtKB-KW"/>
</dbReference>
<feature type="region of interest" description="Disordered" evidence="7">
    <location>
        <begin position="1246"/>
        <end position="1270"/>
    </location>
</feature>
<feature type="region of interest" description="Disordered" evidence="7">
    <location>
        <begin position="1294"/>
        <end position="1320"/>
    </location>
</feature>
<evidence type="ECO:0000256" key="3">
    <source>
        <dbReference type="ARBA" id="ARBA00022537"/>
    </source>
</evidence>
<keyword evidence="4" id="KW-0800">Toxin</keyword>
<keyword evidence="2" id="KW-0268">Exocytosis</keyword>
<gene>
    <name evidence="8" type="ORF">RDWZM_003021</name>
</gene>
<feature type="region of interest" description="Disordered" evidence="7">
    <location>
        <begin position="864"/>
        <end position="893"/>
    </location>
</feature>
<dbReference type="SUPFAM" id="SSF48403">
    <property type="entry name" value="Ankyrin repeat"/>
    <property type="match status" value="4"/>
</dbReference>
<keyword evidence="5" id="KW-1053">Target membrane</keyword>
<dbReference type="PANTHER" id="PTHR24172">
    <property type="entry name" value="ANK_REP_REGION DOMAIN-CONTAINING PROTEIN"/>
    <property type="match status" value="1"/>
</dbReference>
<comment type="caution">
    <text evidence="8">The sequence shown here is derived from an EMBL/GenBank/DDBJ whole genome shotgun (WGS) entry which is preliminary data.</text>
</comment>
<dbReference type="InterPro" id="IPR002110">
    <property type="entry name" value="Ankyrin_rpt"/>
</dbReference>
<dbReference type="PANTHER" id="PTHR24172:SF4">
    <property type="entry name" value="ANK_REP_REGION DOMAIN-CONTAINING PROTEIN"/>
    <property type="match status" value="1"/>
</dbReference>
<dbReference type="PROSITE" id="PS50088">
    <property type="entry name" value="ANK_REPEAT"/>
    <property type="match status" value="6"/>
</dbReference>
<accession>A0A9Q0MEG6</accession>
<comment type="subcellular location">
    <subcellularLocation>
        <location evidence="1">Target cell membrane</location>
    </subcellularLocation>
</comment>
<feature type="compositionally biased region" description="Polar residues" evidence="7">
    <location>
        <begin position="499"/>
        <end position="513"/>
    </location>
</feature>
<dbReference type="OMA" id="NMHERYH"/>
<feature type="compositionally biased region" description="Low complexity" evidence="7">
    <location>
        <begin position="514"/>
        <end position="526"/>
    </location>
</feature>
<feature type="compositionally biased region" description="Polar residues" evidence="7">
    <location>
        <begin position="753"/>
        <end position="767"/>
    </location>
</feature>
<evidence type="ECO:0000256" key="2">
    <source>
        <dbReference type="ARBA" id="ARBA00022483"/>
    </source>
</evidence>
<dbReference type="PROSITE" id="PS50297">
    <property type="entry name" value="ANK_REP_REGION"/>
    <property type="match status" value="5"/>
</dbReference>
<feature type="repeat" description="ANK" evidence="6">
    <location>
        <begin position="1547"/>
        <end position="1571"/>
    </location>
</feature>
<dbReference type="GO" id="GO:0044231">
    <property type="term" value="C:host cell presynaptic membrane"/>
    <property type="evidence" value="ECO:0007669"/>
    <property type="project" value="UniProtKB-KW"/>
</dbReference>
<keyword evidence="6" id="KW-0040">ANK repeat</keyword>
<dbReference type="Proteomes" id="UP001142055">
    <property type="component" value="Chromosome 1"/>
</dbReference>
<organism evidence="8 9">
    <name type="scientific">Blomia tropicalis</name>
    <name type="common">Mite</name>
    <dbReference type="NCBI Taxonomy" id="40697"/>
    <lineage>
        <taxon>Eukaryota</taxon>
        <taxon>Metazoa</taxon>
        <taxon>Ecdysozoa</taxon>
        <taxon>Arthropoda</taxon>
        <taxon>Chelicerata</taxon>
        <taxon>Arachnida</taxon>
        <taxon>Acari</taxon>
        <taxon>Acariformes</taxon>
        <taxon>Sarcoptiformes</taxon>
        <taxon>Astigmata</taxon>
        <taxon>Glycyphagoidea</taxon>
        <taxon>Echimyopodidae</taxon>
        <taxon>Blomia</taxon>
    </lineage>
</organism>
<keyword evidence="5" id="KW-0472">Membrane</keyword>
<feature type="compositionally biased region" description="Polar residues" evidence="7">
    <location>
        <begin position="776"/>
        <end position="787"/>
    </location>
</feature>
<feature type="repeat" description="ANK" evidence="6">
    <location>
        <begin position="414"/>
        <end position="446"/>
    </location>
</feature>
<name>A0A9Q0MEG6_BLOTA</name>
<keyword evidence="4" id="KW-0528">Neurotoxin</keyword>
<dbReference type="Gene3D" id="1.25.40.20">
    <property type="entry name" value="Ankyrin repeat-containing domain"/>
    <property type="match status" value="4"/>
</dbReference>
<evidence type="ECO:0000256" key="5">
    <source>
        <dbReference type="ARBA" id="ARBA00023298"/>
    </source>
</evidence>
<sequence length="1641" mass="184400">MYLEYVGSLILSRDPLGATPLHKATLYGHHELSDHIAANYGEIALDAKDNDGRTALHYAAGLNDDRALYQMLLKHGAKSSIIDQKHKTPDFYLRFPDELNLSHIMKRSQRLNANHTINLANRIKSKSPSRHIDMDVDADLSSNDESVISNGSSIVKRQSGSFNHPQSHRIEINSANLRRWIEENNTEMLDGAILEGHGDQVCAKASNVLKDVDNVGSQQYIEETVPQMMSRIQHIHAAHGKTADYYRVHLLSLPSNEALRGPINKGNLFGGKGSQTKTVTGLLAEPKSRRITQPGVREKINNALHSGNVSQLQELVIDGYGQELLGRTSFGEDARRLLKNIPHSLDLIRELQEAAINGDQTTIERLLNENGQFARVRDINSFTLMHLSVVGGHLNLVNYLATNFPTLTNLKDNMNRTGLHLAAMTGNTDIYRRLIELGLDSRSLDQKGKTAEYYLRNNPAVSSTELQELLLLSSQNVPSSMLPTNSRLTKMSKSSSKSNPSLTEQTSPLVSANGSISGSGLKLSSKPVRLPALSRPNGDRTNINKNSSSAEQIEDNNSVIEPTTTTSSKEEETNNETNKESNMIEEPKSEPINENETQAKNEENTIVDELVNEPDMSKGNDDKSQSDEVSQIVKDDLQDITSDEVVTENERVVVYSRGNLQSEGNEGLWQPIDIPPDENSIKVESDKVNEPTNSSSEQAVEEINQFENSNENGDHKDDKVDENEKNVQENDPKTEDNRNDDSAQVAEPDPTNIDLQNENVILSNVNDSDIIKESSDIPTDQSEQQDQNKTEMIVEEIKESTENNNEIISEETIVPKEEINDQNDIIPSNEVTTTTQQTDQIGQVINENNDKPNEEMNDSQMNLVNNENSDINSGGDDKSTVAMSNNGQSPVPDEINKEQMEQMENENANENDKLKPEIDVKEIENKSSSEQDDTSNEDKLEQIIETVTDKQEDGNISNRSTDRLNELIKHWLEEGDLLRLEHVVIAGQGDRLLNVRTNDKQVEDFLNLVPAYMEKIKNVHTAVAHGNMEEVQKILTRKRFALCRDQYGASPLHLSVLHGHIDILIYIITQFPETIDGPDNDGRTPLHYAAVLPDKQIYEILETANANKEQKDRFNFTPEQYLTNGKLAIRDLLIKYSKDVPKNSSTDVWERPPTSEIISQLTPDSGSIPSTANVEPDMVAMNEDVTVIEDQNNESNDGTTEKTVQILQIEPRQREFSIEMDDAKEETNSDYVETAKNDLMMNKIDEENPSLKSIDEEKTNEDGKIEGDEDEQLNNTNEQTTNINKGKLKRMETFDSGTESKLGKRELSKMDSSSPSDDKAFEIMSDDFRRSLRNEKIRLQKSIDNQLDSSDIIKPIGKNGSVIDTIQDARSTTLNGQIVNGLNASGYDLTQIKDELGRTVLHLAAAKEQKRNTLYKMLQQANYLVPERDCKYRTIRDVAVLNGIKTNLQVIDQFVLDCFIKRDSDYLRMLMIEGYNNLLTVVDSEGNDVIGVLKKHNIDTMQPIIHELAQLQKNRDELHTFIRHGYIEGVTNLVETDSQLVIAKSDRGRTSLHLAVLFGNLDIIETLINANHKSVNIPDNLGRTPLHYAMAMSKMEELGRVLIHCGANKTVRDVRMRTPTYYFVYKQEIRDIKREEQNLTI</sequence>
<dbReference type="InterPro" id="IPR036770">
    <property type="entry name" value="Ankyrin_rpt-contain_sf"/>
</dbReference>
<keyword evidence="3" id="KW-1052">Target cell membrane</keyword>
<feature type="compositionally biased region" description="Polar residues" evidence="7">
    <location>
        <begin position="539"/>
        <end position="562"/>
    </location>
</feature>
<evidence type="ECO:0000256" key="6">
    <source>
        <dbReference type="PROSITE-ProRule" id="PRU00023"/>
    </source>
</evidence>